<protein>
    <submittedName>
        <fullName evidence="1">Uncharacterized protein</fullName>
    </submittedName>
</protein>
<name>A0A644XW64_9ZZZZ</name>
<proteinExistence type="predicted"/>
<accession>A0A644XW64</accession>
<reference evidence="1" key="1">
    <citation type="submission" date="2019-08" db="EMBL/GenBank/DDBJ databases">
        <authorList>
            <person name="Kucharzyk K."/>
            <person name="Murdoch R.W."/>
            <person name="Higgins S."/>
            <person name="Loffler F."/>
        </authorList>
    </citation>
    <scope>NUCLEOTIDE SEQUENCE</scope>
</reference>
<dbReference type="EMBL" id="VSSQ01003394">
    <property type="protein sequence ID" value="MPM20486.1"/>
    <property type="molecule type" value="Genomic_DNA"/>
</dbReference>
<sequence>MLRLLAVKGGSRFIHNDEPRILRDRLDNFHHLRFCQRQTLHFHLGRRIKSKVVQKLLRSFQRGFFIQKRSVRILPVQIDIFCNRQIRLYVQLLMNHCHPAHCCLGRVFDVIGLTLKRDGSGILRMQPNDAFHQGGLTRAVFSHQRMYCSGADHHIHI</sequence>
<gene>
    <name evidence="1" type="ORF">SDC9_66916</name>
</gene>
<evidence type="ECO:0000313" key="1">
    <source>
        <dbReference type="EMBL" id="MPM20486.1"/>
    </source>
</evidence>
<dbReference type="AntiFam" id="ANF00095">
    <property type="entry name" value="Shadow ORF (opposite ABC transporters)"/>
</dbReference>
<comment type="caution">
    <text evidence="1">The sequence shown here is derived from an EMBL/GenBank/DDBJ whole genome shotgun (WGS) entry which is preliminary data.</text>
</comment>
<organism evidence="1">
    <name type="scientific">bioreactor metagenome</name>
    <dbReference type="NCBI Taxonomy" id="1076179"/>
    <lineage>
        <taxon>unclassified sequences</taxon>
        <taxon>metagenomes</taxon>
        <taxon>ecological metagenomes</taxon>
    </lineage>
</organism>
<dbReference type="AlphaFoldDB" id="A0A644XW64"/>